<dbReference type="Pfam" id="PF20639">
    <property type="entry name" value="Rrn6_K-rich"/>
    <property type="match status" value="1"/>
</dbReference>
<accession>A0A9P9A834</accession>
<dbReference type="AlphaFoldDB" id="A0A9P9A834"/>
<dbReference type="EMBL" id="JAGSXJ010000021">
    <property type="protein sequence ID" value="KAH6678902.1"/>
    <property type="molecule type" value="Genomic_DNA"/>
</dbReference>
<feature type="domain" description="RRN6 beta-propeller" evidence="2">
    <location>
        <begin position="108"/>
        <end position="503"/>
    </location>
</feature>
<dbReference type="Proteomes" id="UP000770015">
    <property type="component" value="Unassembled WGS sequence"/>
</dbReference>
<feature type="domain" description="RRN6 K-rich C-terminal" evidence="3">
    <location>
        <begin position="923"/>
        <end position="1075"/>
    </location>
</feature>
<organism evidence="4 5">
    <name type="scientific">Plectosphaerella plurivora</name>
    <dbReference type="NCBI Taxonomy" id="936078"/>
    <lineage>
        <taxon>Eukaryota</taxon>
        <taxon>Fungi</taxon>
        <taxon>Dikarya</taxon>
        <taxon>Ascomycota</taxon>
        <taxon>Pezizomycotina</taxon>
        <taxon>Sordariomycetes</taxon>
        <taxon>Hypocreomycetidae</taxon>
        <taxon>Glomerellales</taxon>
        <taxon>Plectosphaerellaceae</taxon>
        <taxon>Plectosphaerella</taxon>
    </lineage>
</organism>
<dbReference type="PANTHER" id="PTHR28221:SF2">
    <property type="entry name" value="RNA POLYMERASE I-SPECIFIC TRANSCRIPTION INITIATION FACTOR RRN6"/>
    <property type="match status" value="1"/>
</dbReference>
<dbReference type="PANTHER" id="PTHR28221">
    <property type="entry name" value="RNA POLYMERASE I-SPECIFIC TRANSCRIPTION INITIATION FACTOR RRN6"/>
    <property type="match status" value="1"/>
</dbReference>
<sequence>MDEPRVEGDRVYGPPRITVLPRRDDDALPTLHVSRATDQALGFHVLTPALKWYPGSAVEQPQQLTWRAQRKQQRWIRGSHPDVIAGIAPDLLSDLLDQDASGPTAGRRSLLAIGQMTDTSLVKSRRPRAFLATAAGASGELLRLTSLRRTKWHWGPHNGDGDPALRLLDTDAESLEDVVLWSQDDSPIGQIKVAMNLADQDAPSRYVIVQKKLCTTVLRPQYHRLPVTGQAPWPDGGTTERPSRIEPRPVLTIPTTHTGGLAHSDFAYSPGSTGRPERLAIVDDHGFWTVWDMQGKIRLGSHDFFPRLRYCGHIRDGVLEQLPEAAETSTVAGFHGIFFVGPAKSNWSHWDAALDALDDPRSSMPGAAHRPRVMLVWSRTSLALVDLRQQTSFDHAKPLLRTRGDRILDVQLSPANQGHAFVLTSTTLFWVDLLASSEVQGLRILMSCAHLRSEDRDSLAMTVNHGWHQLGDEAGVVSIYASTGDLLDVFIFSTSPDGALPQFQHHKIRIPPVDGDKTDAARRIRSLCLAPALLDIRVPEDFNGPMRSPLPPPQGPGGKSMNREDRFWQLFVFDETLGLQSSLVAATRGDGTDLQPPDKNPELSDRMQWMVQRQRRTDVIRQLAETFVIPDAFIDADNIIRQAKKPRAVWQALLSGAQEEVDVAPPRWPRLGAEGVSRLAMQVGGSIESVALEVERLRGNDDGQAPSLFERLHQALTVALSEGGERRALMTLREYDPSFEAPPFDAVTEGNWDMQLGELLDVSDQRVVVDAVVPSFLGMEINSTISIAGMRQHIESLWSSRDLAPAAQQSRDLAIAEATEAALSSLFAVAVFDIDTAIQFDGLRSWVPDPEAAADRDDLGASQRSPYLTPRQSQSPSRPSSQLGSSQVSRASSQDVGSCPALQRLSMLAASLDPSRRVPGRAHDVLAFWPEYRGAGTTGYQSSVALSSTQHVAQVRKAQRADSQRRKKRTRITALPSSSVMDPTAFSSQALPPLRTERPAILVAPPPVFASDGPVIGGGVAARRLLKPEYTMSSQMPASSQSQGIGMGLGVMSQPVPGQHGKRPRPAKKKRKGGF</sequence>
<dbReference type="OrthoDB" id="4090074at2759"/>
<feature type="region of interest" description="Disordered" evidence="1">
    <location>
        <begin position="851"/>
        <end position="895"/>
    </location>
</feature>
<keyword evidence="5" id="KW-1185">Reference proteome</keyword>
<evidence type="ECO:0000313" key="5">
    <source>
        <dbReference type="Proteomes" id="UP000770015"/>
    </source>
</evidence>
<feature type="compositionally biased region" description="Low complexity" evidence="1">
    <location>
        <begin position="1032"/>
        <end position="1043"/>
    </location>
</feature>
<protein>
    <submittedName>
        <fullName evidence="4">RNA polymerase I-specific transcription-initiation factor-domain-containing protein</fullName>
    </submittedName>
</protein>
<comment type="caution">
    <text evidence="4">The sequence shown here is derived from an EMBL/GenBank/DDBJ whole genome shotgun (WGS) entry which is preliminary data.</text>
</comment>
<evidence type="ECO:0000259" key="2">
    <source>
        <dbReference type="Pfam" id="PF10214"/>
    </source>
</evidence>
<evidence type="ECO:0000259" key="3">
    <source>
        <dbReference type="Pfam" id="PF20639"/>
    </source>
</evidence>
<name>A0A9P9A834_9PEZI</name>
<proteinExistence type="predicted"/>
<dbReference type="InterPro" id="IPR048536">
    <property type="entry name" value="Rrn6_K-rich"/>
</dbReference>
<dbReference type="Pfam" id="PF10214">
    <property type="entry name" value="Rrn6_beta-prop"/>
    <property type="match status" value="1"/>
</dbReference>
<evidence type="ECO:0000256" key="1">
    <source>
        <dbReference type="SAM" id="MobiDB-lite"/>
    </source>
</evidence>
<dbReference type="InterPro" id="IPR019350">
    <property type="entry name" value="RNA_pol_I-sp_TIF_RRN6-like"/>
</dbReference>
<feature type="compositionally biased region" description="Basic residues" evidence="1">
    <location>
        <begin position="1060"/>
        <end position="1075"/>
    </location>
</feature>
<gene>
    <name evidence="4" type="ORF">F5X68DRAFT_35241</name>
</gene>
<feature type="compositionally biased region" description="Low complexity" evidence="1">
    <location>
        <begin position="870"/>
        <end position="894"/>
    </location>
</feature>
<dbReference type="InterPro" id="IPR048535">
    <property type="entry name" value="RRN6_beta-prop"/>
</dbReference>
<feature type="region of interest" description="Disordered" evidence="1">
    <location>
        <begin position="1031"/>
        <end position="1075"/>
    </location>
</feature>
<reference evidence="4" key="1">
    <citation type="journal article" date="2021" name="Nat. Commun.">
        <title>Genetic determinants of endophytism in the Arabidopsis root mycobiome.</title>
        <authorList>
            <person name="Mesny F."/>
            <person name="Miyauchi S."/>
            <person name="Thiergart T."/>
            <person name="Pickel B."/>
            <person name="Atanasova L."/>
            <person name="Karlsson M."/>
            <person name="Huettel B."/>
            <person name="Barry K.W."/>
            <person name="Haridas S."/>
            <person name="Chen C."/>
            <person name="Bauer D."/>
            <person name="Andreopoulos W."/>
            <person name="Pangilinan J."/>
            <person name="LaButti K."/>
            <person name="Riley R."/>
            <person name="Lipzen A."/>
            <person name="Clum A."/>
            <person name="Drula E."/>
            <person name="Henrissat B."/>
            <person name="Kohler A."/>
            <person name="Grigoriev I.V."/>
            <person name="Martin F.M."/>
            <person name="Hacquard S."/>
        </authorList>
    </citation>
    <scope>NUCLEOTIDE SEQUENCE</scope>
    <source>
        <strain evidence="4">MPI-SDFR-AT-0117</strain>
    </source>
</reference>
<evidence type="ECO:0000313" key="4">
    <source>
        <dbReference type="EMBL" id="KAH6678902.1"/>
    </source>
</evidence>